<feature type="compositionally biased region" description="Gly residues" evidence="1">
    <location>
        <begin position="325"/>
        <end position="335"/>
    </location>
</feature>
<feature type="compositionally biased region" description="Pro residues" evidence="1">
    <location>
        <begin position="108"/>
        <end position="117"/>
    </location>
</feature>
<dbReference type="SUPFAM" id="SSF54928">
    <property type="entry name" value="RNA-binding domain, RBD"/>
    <property type="match status" value="1"/>
</dbReference>
<feature type="compositionally biased region" description="Low complexity" evidence="1">
    <location>
        <begin position="47"/>
        <end position="61"/>
    </location>
</feature>
<dbReference type="InterPro" id="IPR035979">
    <property type="entry name" value="RBD_domain_sf"/>
</dbReference>
<feature type="region of interest" description="Disordered" evidence="1">
    <location>
        <begin position="251"/>
        <end position="335"/>
    </location>
</feature>
<evidence type="ECO:0000313" key="2">
    <source>
        <dbReference type="EMBL" id="RKU43578.1"/>
    </source>
</evidence>
<dbReference type="InterPro" id="IPR012677">
    <property type="entry name" value="Nucleotide-bd_a/b_plait_sf"/>
</dbReference>
<keyword evidence="3" id="KW-1185">Reference proteome</keyword>
<reference evidence="2 3" key="1">
    <citation type="submission" date="2018-08" db="EMBL/GenBank/DDBJ databases">
        <title>Draft genome of the lignicolous fungus Coniochaeta pulveracea.</title>
        <authorList>
            <person name="Borstlap C.J."/>
            <person name="De Witt R.N."/>
            <person name="Botha A."/>
            <person name="Volschenk H."/>
        </authorList>
    </citation>
    <scope>NUCLEOTIDE SEQUENCE [LARGE SCALE GENOMIC DNA]</scope>
    <source>
        <strain evidence="2 3">CAB683</strain>
    </source>
</reference>
<feature type="compositionally biased region" description="Basic and acidic residues" evidence="1">
    <location>
        <begin position="19"/>
        <end position="29"/>
    </location>
</feature>
<dbReference type="Gene3D" id="3.30.70.330">
    <property type="match status" value="1"/>
</dbReference>
<comment type="caution">
    <text evidence="2">The sequence shown here is derived from an EMBL/GenBank/DDBJ whole genome shotgun (WGS) entry which is preliminary data.</text>
</comment>
<name>A0A420Y6Q8_9PEZI</name>
<dbReference type="OrthoDB" id="5374349at2759"/>
<organism evidence="2 3">
    <name type="scientific">Coniochaeta pulveracea</name>
    <dbReference type="NCBI Taxonomy" id="177199"/>
    <lineage>
        <taxon>Eukaryota</taxon>
        <taxon>Fungi</taxon>
        <taxon>Dikarya</taxon>
        <taxon>Ascomycota</taxon>
        <taxon>Pezizomycotina</taxon>
        <taxon>Sordariomycetes</taxon>
        <taxon>Sordariomycetidae</taxon>
        <taxon>Coniochaetales</taxon>
        <taxon>Coniochaetaceae</taxon>
        <taxon>Coniochaeta</taxon>
    </lineage>
</organism>
<dbReference type="AlphaFoldDB" id="A0A420Y6Q8"/>
<dbReference type="EMBL" id="QVQW01000041">
    <property type="protein sequence ID" value="RKU43578.1"/>
    <property type="molecule type" value="Genomic_DNA"/>
</dbReference>
<proteinExistence type="predicted"/>
<dbReference type="STRING" id="177199.A0A420Y6Q8"/>
<evidence type="ECO:0000313" key="3">
    <source>
        <dbReference type="Proteomes" id="UP000275385"/>
    </source>
</evidence>
<feature type="compositionally biased region" description="Low complexity" evidence="1">
    <location>
        <begin position="86"/>
        <end position="98"/>
    </location>
</feature>
<feature type="region of interest" description="Disordered" evidence="1">
    <location>
        <begin position="1"/>
        <end position="129"/>
    </location>
</feature>
<feature type="compositionally biased region" description="Polar residues" evidence="1">
    <location>
        <begin position="36"/>
        <end position="46"/>
    </location>
</feature>
<accession>A0A420Y6Q8</accession>
<evidence type="ECO:0000256" key="1">
    <source>
        <dbReference type="SAM" id="MobiDB-lite"/>
    </source>
</evidence>
<feature type="compositionally biased region" description="Low complexity" evidence="1">
    <location>
        <begin position="118"/>
        <end position="129"/>
    </location>
</feature>
<dbReference type="CDD" id="cd00590">
    <property type="entry name" value="RRM_SF"/>
    <property type="match status" value="1"/>
</dbReference>
<protein>
    <recommendedName>
        <fullName evidence="4">RRM domain-containing protein</fullName>
    </recommendedName>
</protein>
<sequence length="335" mass="35393">MAAKQGKQGANDFQAAIDQAREKKKHEALAAKIFGRSTNSPSTTPNRRSSAPAAGGSLASRVGVKKNRAPPSGPRAAQPKAKLEAPSRSNTSSPRPNSLANRITDPSRPQPSPPAGPKPRGQQRRAAQVAQALIRTELQQNNHHHHAPPPVHNTQNAGFNKGISIRGLAGPFVVMAQNFAPGTTAADIESAMTPIGGLVMSCRLLKTSPIVIAEIVFESKEGADAVIARFNNQTADGRLLHVYHKVGAPSAPLPASRSAPAPQPPSAPRAQRDRDDMVIDGSMGFDDPQDPSYVIDTQGTRGADSYRPSGGLYSDRIVPGRSGRNQGGGGRNRRR</sequence>
<feature type="compositionally biased region" description="Low complexity" evidence="1">
    <location>
        <begin position="251"/>
        <end position="260"/>
    </location>
</feature>
<dbReference type="Proteomes" id="UP000275385">
    <property type="component" value="Unassembled WGS sequence"/>
</dbReference>
<dbReference type="GO" id="GO:0003676">
    <property type="term" value="F:nucleic acid binding"/>
    <property type="evidence" value="ECO:0007669"/>
    <property type="project" value="InterPro"/>
</dbReference>
<gene>
    <name evidence="2" type="ORF">DL546_005081</name>
</gene>
<evidence type="ECO:0008006" key="4">
    <source>
        <dbReference type="Google" id="ProtNLM"/>
    </source>
</evidence>